<dbReference type="Pfam" id="PF16189">
    <property type="entry name" value="Creatinase_N_2"/>
    <property type="match status" value="1"/>
</dbReference>
<dbReference type="VEuPathDB" id="PiroplasmaDB:BBBOND_0305530"/>
<dbReference type="InterPro" id="IPR050422">
    <property type="entry name" value="X-Pro_aminopeptidase_P"/>
</dbReference>
<dbReference type="Gene3D" id="3.90.230.10">
    <property type="entry name" value="Creatinase/methionine aminopeptidase superfamily"/>
    <property type="match status" value="1"/>
</dbReference>
<dbReference type="OMA" id="LTHFRYT"/>
<dbReference type="Pfam" id="PF01321">
    <property type="entry name" value="Creatinase_N"/>
    <property type="match status" value="1"/>
</dbReference>
<evidence type="ECO:0000256" key="3">
    <source>
        <dbReference type="ARBA" id="ARBA00022723"/>
    </source>
</evidence>
<name>A0A061DDX0_BABBI</name>
<dbReference type="SUPFAM" id="SSF55920">
    <property type="entry name" value="Creatinase/aminopeptidase"/>
    <property type="match status" value="1"/>
</dbReference>
<dbReference type="InterPro" id="IPR000587">
    <property type="entry name" value="Creatinase_N"/>
</dbReference>
<evidence type="ECO:0000256" key="1">
    <source>
        <dbReference type="ARBA" id="ARBA00001936"/>
    </source>
</evidence>
<feature type="domain" description="Creatinase N-terminal" evidence="7">
    <location>
        <begin position="12"/>
        <end position="136"/>
    </location>
</feature>
<dbReference type="CDD" id="cd01085">
    <property type="entry name" value="APP"/>
    <property type="match status" value="1"/>
</dbReference>
<dbReference type="OrthoDB" id="9995434at2759"/>
<dbReference type="FunFam" id="3.90.230.10:FF:000007">
    <property type="entry name" value="Xaa-Pro aminopeptidase P"/>
    <property type="match status" value="1"/>
</dbReference>
<dbReference type="InterPro" id="IPR000994">
    <property type="entry name" value="Pept_M24"/>
</dbReference>
<protein>
    <submittedName>
        <fullName evidence="9">Metallopeptidase M24 family protein, putative</fullName>
    </submittedName>
</protein>
<dbReference type="GO" id="GO:0070006">
    <property type="term" value="F:metalloaminopeptidase activity"/>
    <property type="evidence" value="ECO:0007669"/>
    <property type="project" value="InterPro"/>
</dbReference>
<dbReference type="GO" id="GO:0046872">
    <property type="term" value="F:metal ion binding"/>
    <property type="evidence" value="ECO:0007669"/>
    <property type="project" value="UniProtKB-KW"/>
</dbReference>
<sequence length="624" mass="69372">MAAEASPTQMLMSLLAACQLDAIIIDHDDPHSTEIPHPAFGALEFVSSFSGSWGKAVVTREGAWLWTDSRYYIQAAQQLSPPWELMRYGQKDVPDVVKFLKEKPFKRVGVDASTTPHKVLTHYKDNLKDIEFVELHDNPVYKVWADRPQLPVDPVFVHPESFTGMSAADKLAKIRSEMDKAGANAVVFSLLDEVAYVLNLRGRDLDVSPLFYAYLIVEKGAATLFIDSRKVTDEVEEALRSCNVTRADYGELPGYLASITGSSEAQKPGDKFKLWVSPCASVAICNSFLSNASEKMPRELLQEDTPACIMKAVKNDVELEGMKEAHILDGIALAEFFAKVEAMKSDGTLFQSDEMVLGDLSTQCRADLKENRGISFHPISSIGPNCAIVHYRATAESKAKIEPQMYLLDSGGQYGGGTTDVTRTVHFGTPSAEEKESYTQVLKGHLALRHAVFPEQTPGATLDVLARQFLWSAGRNYYHGTGHGVGAYLNVHEGPMSISSLMKPRMGNVNVVYLEPGMVLSNEPGYYKEDHYGIRIENMVFVRRVEGDFSKDYTKFLTFDDLTMVPYCKELMDLAMMTEQEVEWVNEYHALIAATLIPRMEALSIAKYAAAIQFLRDAAVPLRK</sequence>
<organism evidence="9 10">
    <name type="scientific">Babesia bigemina</name>
    <dbReference type="NCBI Taxonomy" id="5866"/>
    <lineage>
        <taxon>Eukaryota</taxon>
        <taxon>Sar</taxon>
        <taxon>Alveolata</taxon>
        <taxon>Apicomplexa</taxon>
        <taxon>Aconoidasida</taxon>
        <taxon>Piroplasmida</taxon>
        <taxon>Babesiidae</taxon>
        <taxon>Babesia</taxon>
    </lineage>
</organism>
<dbReference type="InterPro" id="IPR036005">
    <property type="entry name" value="Creatinase/aminopeptidase-like"/>
</dbReference>
<dbReference type="Gene3D" id="3.40.350.10">
    <property type="entry name" value="Creatinase/prolidase N-terminal domain"/>
    <property type="match status" value="2"/>
</dbReference>
<comment type="cofactor">
    <cofactor evidence="1">
        <name>Mn(2+)</name>
        <dbReference type="ChEBI" id="CHEBI:29035"/>
    </cofactor>
</comment>
<keyword evidence="3" id="KW-0479">Metal-binding</keyword>
<evidence type="ECO:0000313" key="9">
    <source>
        <dbReference type="EMBL" id="CDR96650.1"/>
    </source>
</evidence>
<dbReference type="InterPro" id="IPR029149">
    <property type="entry name" value="Creatin/AminoP/Spt16_N"/>
</dbReference>
<accession>A0A061DDX0</accession>
<dbReference type="EMBL" id="LK391709">
    <property type="protein sequence ID" value="CDR96650.1"/>
    <property type="molecule type" value="Genomic_DNA"/>
</dbReference>
<dbReference type="PANTHER" id="PTHR43763:SF6">
    <property type="entry name" value="XAA-PRO AMINOPEPTIDASE 1"/>
    <property type="match status" value="1"/>
</dbReference>
<dbReference type="GO" id="GO:0005737">
    <property type="term" value="C:cytoplasm"/>
    <property type="evidence" value="ECO:0007669"/>
    <property type="project" value="UniProtKB-ARBA"/>
</dbReference>
<keyword evidence="10" id="KW-1185">Reference proteome</keyword>
<feature type="domain" description="Peptidase M24 C-terminal" evidence="8">
    <location>
        <begin position="555"/>
        <end position="619"/>
    </location>
</feature>
<dbReference type="RefSeq" id="XP_012768836.1">
    <property type="nucleotide sequence ID" value="XM_012913382.1"/>
</dbReference>
<dbReference type="InterPro" id="IPR033740">
    <property type="entry name" value="Pept_M24B"/>
</dbReference>
<dbReference type="KEGG" id="bbig:BBBOND_0305530"/>
<dbReference type="PANTHER" id="PTHR43763">
    <property type="entry name" value="XAA-PRO AMINOPEPTIDASE 1"/>
    <property type="match status" value="1"/>
</dbReference>
<dbReference type="SUPFAM" id="SSF53092">
    <property type="entry name" value="Creatinase/prolidase N-terminal domain"/>
    <property type="match status" value="1"/>
</dbReference>
<evidence type="ECO:0000256" key="4">
    <source>
        <dbReference type="ARBA" id="ARBA00022801"/>
    </source>
</evidence>
<comment type="similarity">
    <text evidence="2">Belongs to the peptidase M24B family.</text>
</comment>
<gene>
    <name evidence="9" type="ORF">BBBOND_0305530</name>
</gene>
<evidence type="ECO:0000259" key="6">
    <source>
        <dbReference type="Pfam" id="PF00557"/>
    </source>
</evidence>
<evidence type="ECO:0000256" key="2">
    <source>
        <dbReference type="ARBA" id="ARBA00008766"/>
    </source>
</evidence>
<dbReference type="Proteomes" id="UP000033188">
    <property type="component" value="Chromosome 3"/>
</dbReference>
<dbReference type="Pfam" id="PF16188">
    <property type="entry name" value="Peptidase_M24_C"/>
    <property type="match status" value="1"/>
</dbReference>
<feature type="domain" description="Peptidase M24" evidence="6">
    <location>
        <begin position="320"/>
        <end position="543"/>
    </location>
</feature>
<reference evidence="10" key="1">
    <citation type="journal article" date="2014" name="Nucleic Acids Res.">
        <title>The evolutionary dynamics of variant antigen genes in Babesia reveal a history of genomic innovation underlying host-parasite interaction.</title>
        <authorList>
            <person name="Jackson A.P."/>
            <person name="Otto T.D."/>
            <person name="Darby A."/>
            <person name="Ramaprasad A."/>
            <person name="Xia D."/>
            <person name="Echaide I.E."/>
            <person name="Farber M."/>
            <person name="Gahlot S."/>
            <person name="Gamble J."/>
            <person name="Gupta D."/>
            <person name="Gupta Y."/>
            <person name="Jackson L."/>
            <person name="Malandrin L."/>
            <person name="Malas T.B."/>
            <person name="Moussa E."/>
            <person name="Nair M."/>
            <person name="Reid A.J."/>
            <person name="Sanders M."/>
            <person name="Sharma J."/>
            <person name="Tracey A."/>
            <person name="Quail M.A."/>
            <person name="Weir W."/>
            <person name="Wastling J.M."/>
            <person name="Hall N."/>
            <person name="Willadsen P."/>
            <person name="Lingelbach K."/>
            <person name="Shiels B."/>
            <person name="Tait A."/>
            <person name="Berriman M."/>
            <person name="Allred D.R."/>
            <person name="Pain A."/>
        </authorList>
    </citation>
    <scope>NUCLEOTIDE SEQUENCE [LARGE SCALE GENOMIC DNA]</scope>
    <source>
        <strain evidence="10">Bond</strain>
    </source>
</reference>
<dbReference type="GeneID" id="24565191"/>
<dbReference type="Pfam" id="PF00557">
    <property type="entry name" value="Peptidase_M24"/>
    <property type="match status" value="1"/>
</dbReference>
<evidence type="ECO:0000259" key="7">
    <source>
        <dbReference type="Pfam" id="PF01321"/>
    </source>
</evidence>
<evidence type="ECO:0000256" key="5">
    <source>
        <dbReference type="ARBA" id="ARBA00023211"/>
    </source>
</evidence>
<evidence type="ECO:0000313" key="10">
    <source>
        <dbReference type="Proteomes" id="UP000033188"/>
    </source>
</evidence>
<dbReference type="AlphaFoldDB" id="A0A061DDX0"/>
<dbReference type="STRING" id="5866.A0A061DDX0"/>
<dbReference type="InterPro" id="IPR032416">
    <property type="entry name" value="Peptidase_M24_C"/>
</dbReference>
<evidence type="ECO:0000259" key="8">
    <source>
        <dbReference type="Pfam" id="PF16188"/>
    </source>
</evidence>
<keyword evidence="5" id="KW-0464">Manganese</keyword>
<keyword evidence="4" id="KW-0378">Hydrolase</keyword>
<proteinExistence type="inferred from homology"/>